<dbReference type="OrthoDB" id="8942at10239"/>
<evidence type="ECO:0000313" key="1">
    <source>
        <dbReference type="EMBL" id="AND75286.1"/>
    </source>
</evidence>
<gene>
    <name evidence="1" type="ORF">ME3_125</name>
</gene>
<dbReference type="InterPro" id="IPR038763">
    <property type="entry name" value="DHH_sf"/>
</dbReference>
<dbReference type="EMBL" id="KU935715">
    <property type="protein sequence ID" value="AND75286.1"/>
    <property type="molecule type" value="Genomic_DNA"/>
</dbReference>
<dbReference type="GO" id="GO:0016787">
    <property type="term" value="F:hydrolase activity"/>
    <property type="evidence" value="ECO:0007669"/>
    <property type="project" value="UniProtKB-KW"/>
</dbReference>
<organism evidence="1 2">
    <name type="scientific">Acinetobacter phage vB_AbaM_ME3</name>
    <dbReference type="NCBI Taxonomy" id="1837876"/>
    <lineage>
        <taxon>Viruses</taxon>
        <taxon>Duplodnaviria</taxon>
        <taxon>Heunggongvirae</taxon>
        <taxon>Uroviricota</taxon>
        <taxon>Caudoviricetes</taxon>
        <taxon>Metrivirus</taxon>
        <taxon>Metrivirus ME3</taxon>
    </lineage>
</organism>
<dbReference type="Gene3D" id="3.10.310.30">
    <property type="match status" value="1"/>
</dbReference>
<reference evidence="2" key="1">
    <citation type="submission" date="2016-03" db="EMBL/GenBank/DDBJ databases">
        <title>Characterization of Acinetobacter baumannii phage vB_AbaM_ME3.</title>
        <authorList>
            <person name="Buttimer C.T.H."/>
            <person name="Elbreki M."/>
            <person name="Coffey A."/>
        </authorList>
    </citation>
    <scope>NUCLEOTIDE SEQUENCE [LARGE SCALE GENOMIC DNA]</scope>
</reference>
<proteinExistence type="predicted"/>
<keyword evidence="2" id="KW-1185">Reference proteome</keyword>
<keyword evidence="1" id="KW-0378">Hydrolase</keyword>
<dbReference type="Proteomes" id="UP000225947">
    <property type="component" value="Segment"/>
</dbReference>
<protein>
    <submittedName>
        <fullName evidence="1">Putative DHD superfamily phosphohydrolase</fullName>
    </submittedName>
</protein>
<evidence type="ECO:0000313" key="2">
    <source>
        <dbReference type="Proteomes" id="UP000225947"/>
    </source>
</evidence>
<sequence length="287" mass="32903">MAAAIHMYHTVVNNNTITYKYLACNYTDPVLDVENSEIIFLDFCYKRDEMLSLLSRGNKILLIDHHISQLNGIKDLIEDGVIESTVSFENTNSGAGLTWNHFFPSRRMPVCVRYVEDRDLWNFNFTNTKAYTMYLSTIPKTKEAYFFELKDSIEDEDHFLMKCQHGTHLLKQHESIVDHIISSNLRVIDFGPYKNVPIINAPYQYASDVASKVLENPEYEKGFAVCFNYYKDVLGFSLRSRKDLNLVDVSLIAKEISVKGGGHFSAAGANLLYSECQDNAFVKSIQW</sequence>
<name>A0A172Q0A4_9CAUD</name>
<dbReference type="SUPFAM" id="SSF64182">
    <property type="entry name" value="DHH phosphoesterases"/>
    <property type="match status" value="1"/>
</dbReference>
<accession>A0A172Q0A4</accession>